<name>A0A841FDZ8_9ACTN</name>
<evidence type="ECO:0000313" key="4">
    <source>
        <dbReference type="Proteomes" id="UP000548476"/>
    </source>
</evidence>
<organism evidence="3 4">
    <name type="scientific">Phytomonospora endophytica</name>
    <dbReference type="NCBI Taxonomy" id="714109"/>
    <lineage>
        <taxon>Bacteria</taxon>
        <taxon>Bacillati</taxon>
        <taxon>Actinomycetota</taxon>
        <taxon>Actinomycetes</taxon>
        <taxon>Micromonosporales</taxon>
        <taxon>Micromonosporaceae</taxon>
        <taxon>Phytomonospora</taxon>
    </lineage>
</organism>
<gene>
    <name evidence="3" type="ORF">HNR73_001090</name>
</gene>
<evidence type="ECO:0000313" key="3">
    <source>
        <dbReference type="EMBL" id="MBB6033243.1"/>
    </source>
</evidence>
<evidence type="ECO:0000256" key="2">
    <source>
        <dbReference type="SAM" id="Phobius"/>
    </source>
</evidence>
<feature type="transmembrane region" description="Helical" evidence="2">
    <location>
        <begin position="64"/>
        <end position="87"/>
    </location>
</feature>
<dbReference type="AlphaFoldDB" id="A0A841FDZ8"/>
<keyword evidence="2" id="KW-1133">Transmembrane helix</keyword>
<accession>A0A841FDZ8</accession>
<feature type="compositionally biased region" description="Polar residues" evidence="1">
    <location>
        <begin position="1"/>
        <end position="14"/>
    </location>
</feature>
<protein>
    <submittedName>
        <fullName evidence="3">Uncharacterized protein</fullName>
    </submittedName>
</protein>
<feature type="transmembrane region" description="Helical" evidence="2">
    <location>
        <begin position="123"/>
        <end position="144"/>
    </location>
</feature>
<feature type="transmembrane region" description="Helical" evidence="2">
    <location>
        <begin position="94"/>
        <end position="111"/>
    </location>
</feature>
<sequence>MSTDTSMASPVDPSTTPELPARTPPPPPALSLAIRLSGAALVGSTALVFAVIESFLVPLRFHGVFLPVSAAMALIVNAGLTILAVWLTNWRITALLPGVVWFAVVVGLSRPTGDGDLVIPDVWPGYAMLLAGAASAVVAAYVVVTRRR</sequence>
<dbReference type="RefSeq" id="WP_184786126.1">
    <property type="nucleotide sequence ID" value="NZ_BONT01000023.1"/>
</dbReference>
<keyword evidence="2" id="KW-0812">Transmembrane</keyword>
<feature type="transmembrane region" description="Helical" evidence="2">
    <location>
        <begin position="32"/>
        <end position="52"/>
    </location>
</feature>
<dbReference type="Proteomes" id="UP000548476">
    <property type="component" value="Unassembled WGS sequence"/>
</dbReference>
<comment type="caution">
    <text evidence="3">The sequence shown here is derived from an EMBL/GenBank/DDBJ whole genome shotgun (WGS) entry which is preliminary data.</text>
</comment>
<dbReference type="EMBL" id="JACHGT010000002">
    <property type="protein sequence ID" value="MBB6033243.1"/>
    <property type="molecule type" value="Genomic_DNA"/>
</dbReference>
<reference evidence="3 4" key="1">
    <citation type="submission" date="2020-08" db="EMBL/GenBank/DDBJ databases">
        <title>Genomic Encyclopedia of Type Strains, Phase IV (KMG-IV): sequencing the most valuable type-strain genomes for metagenomic binning, comparative biology and taxonomic classification.</title>
        <authorList>
            <person name="Goeker M."/>
        </authorList>
    </citation>
    <scope>NUCLEOTIDE SEQUENCE [LARGE SCALE GENOMIC DNA]</scope>
    <source>
        <strain evidence="3 4">YIM 65646</strain>
    </source>
</reference>
<proteinExistence type="predicted"/>
<evidence type="ECO:0000256" key="1">
    <source>
        <dbReference type="SAM" id="MobiDB-lite"/>
    </source>
</evidence>
<keyword evidence="2" id="KW-0472">Membrane</keyword>
<feature type="region of interest" description="Disordered" evidence="1">
    <location>
        <begin position="1"/>
        <end position="25"/>
    </location>
</feature>
<keyword evidence="4" id="KW-1185">Reference proteome</keyword>